<protein>
    <submittedName>
        <fullName evidence="1">Uncharacterized protein</fullName>
    </submittedName>
</protein>
<accession>A0A5D4RA78</accession>
<gene>
    <name evidence="1" type="ORF">FZC83_21590</name>
</gene>
<name>A0A5D4RA78_9BACI</name>
<evidence type="ECO:0000313" key="2">
    <source>
        <dbReference type="Proteomes" id="UP000322997"/>
    </source>
</evidence>
<reference evidence="1 2" key="1">
    <citation type="submission" date="2019-08" db="EMBL/GenBank/DDBJ databases">
        <title>Bacillus genomes from the desert of Cuatro Cienegas, Coahuila.</title>
        <authorList>
            <person name="Olmedo-Alvarez G."/>
        </authorList>
    </citation>
    <scope>NUCLEOTIDE SEQUENCE [LARGE SCALE GENOMIC DNA]</scope>
    <source>
        <strain evidence="1 2">CH108_3D</strain>
    </source>
</reference>
<proteinExistence type="predicted"/>
<dbReference type="Proteomes" id="UP000322997">
    <property type="component" value="Unassembled WGS sequence"/>
</dbReference>
<sequence>MNKHEEYSFSRLFLNEYVEVFFILGINDSNDSDNFDEYCDGKDIEVVGYAVIYKDIKSDKQM</sequence>
<evidence type="ECO:0000313" key="1">
    <source>
        <dbReference type="EMBL" id="TYS48267.1"/>
    </source>
</evidence>
<comment type="caution">
    <text evidence="1">The sequence shown here is derived from an EMBL/GenBank/DDBJ whole genome shotgun (WGS) entry which is preliminary data.</text>
</comment>
<dbReference type="AlphaFoldDB" id="A0A5D4RA78"/>
<organism evidence="1 2">
    <name type="scientific">Rossellomorea marisflavi</name>
    <dbReference type="NCBI Taxonomy" id="189381"/>
    <lineage>
        <taxon>Bacteria</taxon>
        <taxon>Bacillati</taxon>
        <taxon>Bacillota</taxon>
        <taxon>Bacilli</taxon>
        <taxon>Bacillales</taxon>
        <taxon>Bacillaceae</taxon>
        <taxon>Rossellomorea</taxon>
    </lineage>
</organism>
<dbReference type="RefSeq" id="WP_148986159.1">
    <property type="nucleotide sequence ID" value="NZ_JBNILK010000012.1"/>
</dbReference>
<dbReference type="EMBL" id="VTEQ01000010">
    <property type="protein sequence ID" value="TYS48267.1"/>
    <property type="molecule type" value="Genomic_DNA"/>
</dbReference>